<gene>
    <name evidence="1" type="ORF">COHA_004698</name>
</gene>
<reference evidence="1" key="1">
    <citation type="submission" date="2020-11" db="EMBL/GenBank/DDBJ databases">
        <title>Chlorella ohadii genome sequencing and assembly.</title>
        <authorList>
            <person name="Murik O."/>
            <person name="Treves H."/>
            <person name="Kedem I."/>
            <person name="Shotland Y."/>
            <person name="Kaplan A."/>
        </authorList>
    </citation>
    <scope>NUCLEOTIDE SEQUENCE</scope>
    <source>
        <strain evidence="1">1</strain>
    </source>
</reference>
<dbReference type="Gene3D" id="2.160.20.10">
    <property type="entry name" value="Single-stranded right-handed beta-helix, Pectin lyase-like"/>
    <property type="match status" value="1"/>
</dbReference>
<evidence type="ECO:0008006" key="3">
    <source>
        <dbReference type="Google" id="ProtNLM"/>
    </source>
</evidence>
<keyword evidence="2" id="KW-1185">Reference proteome</keyword>
<organism evidence="1 2">
    <name type="scientific">Chlorella ohadii</name>
    <dbReference type="NCBI Taxonomy" id="2649997"/>
    <lineage>
        <taxon>Eukaryota</taxon>
        <taxon>Viridiplantae</taxon>
        <taxon>Chlorophyta</taxon>
        <taxon>core chlorophytes</taxon>
        <taxon>Trebouxiophyceae</taxon>
        <taxon>Chlorellales</taxon>
        <taxon>Chlorellaceae</taxon>
        <taxon>Chlorella clade</taxon>
        <taxon>Chlorella</taxon>
    </lineage>
</organism>
<protein>
    <recommendedName>
        <fullName evidence="3">Pectate lyase superfamily protein domain-containing protein</fullName>
    </recommendedName>
</protein>
<accession>A0AAD5DPT3</accession>
<evidence type="ECO:0000313" key="2">
    <source>
        <dbReference type="Proteomes" id="UP001205105"/>
    </source>
</evidence>
<sequence>MWLLAADDSAAFQRAINAAVAWAQQNGRGVAVVIPPGTYEIRQTVSIGGSNVVLRGSGVGQTTIYIPVGLQAVYGDAKNWAFQGGFIGLQGNNKASKDSTRLAWVNRRSWRGERRIYVDNTSAFQPGQWYKLGIAQNPVAGAPTTAAATPSSSLVSNLTSMFSNPVLQATAAAAAENIWGIVPRGTLGRAGTPTPAAAVAAAAAAGAKPLPPLLIKAAEYAAASMYTHMLEDGDIPLPPRTAMAAGGTIDAYLYGDNLVDSGTPSNMFPTRDRVRFPFRVVAKGNGYIDIDRPLPIELRPAWTPVIVPFSSSNSDSGLEHFTVRFKWDTYDEHLDAKGYNAIAMYDTINCWVRHISIVDATYGVAMNGNEFATISDIAFSITAARGRNSMATRGVHGHHATSMAHGSYNLQTRLYFGTRYYHDLSVDALLHLSVFSDSSGVDINIDNHKAGVHNNLFTNINTGAGTRPWQSGGAQDRGADSGANSTWWNVYSPSRQLGLPLASGAVDCGVGPLLNWIGPFSSSVVDGMCAATRWTVDNIGAGRALYPPDLFRAMRSYHYLLQA</sequence>
<dbReference type="InterPro" id="IPR011050">
    <property type="entry name" value="Pectin_lyase_fold/virulence"/>
</dbReference>
<dbReference type="AlphaFoldDB" id="A0AAD5DPT3"/>
<dbReference type="EMBL" id="JADXDR010000062">
    <property type="protein sequence ID" value="KAI7841527.1"/>
    <property type="molecule type" value="Genomic_DNA"/>
</dbReference>
<comment type="caution">
    <text evidence="1">The sequence shown here is derived from an EMBL/GenBank/DDBJ whole genome shotgun (WGS) entry which is preliminary data.</text>
</comment>
<name>A0AAD5DPT3_9CHLO</name>
<dbReference type="SUPFAM" id="SSF51126">
    <property type="entry name" value="Pectin lyase-like"/>
    <property type="match status" value="1"/>
</dbReference>
<proteinExistence type="predicted"/>
<evidence type="ECO:0000313" key="1">
    <source>
        <dbReference type="EMBL" id="KAI7841527.1"/>
    </source>
</evidence>
<dbReference type="InterPro" id="IPR012334">
    <property type="entry name" value="Pectin_lyas_fold"/>
</dbReference>
<dbReference type="Proteomes" id="UP001205105">
    <property type="component" value="Unassembled WGS sequence"/>
</dbReference>